<evidence type="ECO:0000256" key="1">
    <source>
        <dbReference type="ARBA" id="ARBA00023015"/>
    </source>
</evidence>
<dbReference type="AlphaFoldDB" id="A0A850PGE4"/>
<dbReference type="Gene3D" id="1.10.357.10">
    <property type="entry name" value="Tetracycline Repressor, domain 2"/>
    <property type="match status" value="1"/>
</dbReference>
<dbReference type="GO" id="GO:0000976">
    <property type="term" value="F:transcription cis-regulatory region binding"/>
    <property type="evidence" value="ECO:0007669"/>
    <property type="project" value="TreeGrafter"/>
</dbReference>
<keyword evidence="3" id="KW-0804">Transcription</keyword>
<dbReference type="PROSITE" id="PS50977">
    <property type="entry name" value="HTH_TETR_2"/>
    <property type="match status" value="1"/>
</dbReference>
<dbReference type="RefSeq" id="WP_178357736.1">
    <property type="nucleotide sequence ID" value="NZ_JABFYL010000014.1"/>
</dbReference>
<keyword evidence="7" id="KW-1185">Reference proteome</keyword>
<organism evidence="6 7">
    <name type="scientific">Mycolicibacterium hippocampi</name>
    <dbReference type="NCBI Taxonomy" id="659824"/>
    <lineage>
        <taxon>Bacteria</taxon>
        <taxon>Bacillati</taxon>
        <taxon>Actinomycetota</taxon>
        <taxon>Actinomycetes</taxon>
        <taxon>Mycobacteriales</taxon>
        <taxon>Mycobacteriaceae</taxon>
        <taxon>Mycolicibacterium</taxon>
    </lineage>
</organism>
<dbReference type="PANTHER" id="PTHR30055:SF234">
    <property type="entry name" value="HTH-TYPE TRANSCRIPTIONAL REGULATOR BETI"/>
    <property type="match status" value="1"/>
</dbReference>
<evidence type="ECO:0000313" key="7">
    <source>
        <dbReference type="Proteomes" id="UP000570517"/>
    </source>
</evidence>
<feature type="domain" description="HTH tetR-type" evidence="5">
    <location>
        <begin position="18"/>
        <end position="78"/>
    </location>
</feature>
<keyword evidence="2 4" id="KW-0238">DNA-binding</keyword>
<dbReference type="InterPro" id="IPR009057">
    <property type="entry name" value="Homeodomain-like_sf"/>
</dbReference>
<evidence type="ECO:0000256" key="3">
    <source>
        <dbReference type="ARBA" id="ARBA00023163"/>
    </source>
</evidence>
<feature type="DNA-binding region" description="H-T-H motif" evidence="4">
    <location>
        <begin position="41"/>
        <end position="60"/>
    </location>
</feature>
<dbReference type="EMBL" id="JABFYL010000014">
    <property type="protein sequence ID" value="NVN49358.1"/>
    <property type="molecule type" value="Genomic_DNA"/>
</dbReference>
<keyword evidence="1" id="KW-0805">Transcription regulation</keyword>
<dbReference type="Proteomes" id="UP000570517">
    <property type="component" value="Unassembled WGS sequence"/>
</dbReference>
<proteinExistence type="predicted"/>
<dbReference type="InterPro" id="IPR050109">
    <property type="entry name" value="HTH-type_TetR-like_transc_reg"/>
</dbReference>
<accession>A0A850PGE4</accession>
<gene>
    <name evidence="6" type="ORF">HLY00_465</name>
</gene>
<evidence type="ECO:0000259" key="5">
    <source>
        <dbReference type="PROSITE" id="PS50977"/>
    </source>
</evidence>
<dbReference type="PRINTS" id="PR00455">
    <property type="entry name" value="HTHTETR"/>
</dbReference>
<evidence type="ECO:0000256" key="2">
    <source>
        <dbReference type="ARBA" id="ARBA00023125"/>
    </source>
</evidence>
<dbReference type="SUPFAM" id="SSF46689">
    <property type="entry name" value="Homeodomain-like"/>
    <property type="match status" value="1"/>
</dbReference>
<dbReference type="Pfam" id="PF00440">
    <property type="entry name" value="TetR_N"/>
    <property type="match status" value="1"/>
</dbReference>
<dbReference type="InterPro" id="IPR001647">
    <property type="entry name" value="HTH_TetR"/>
</dbReference>
<reference evidence="6 7" key="1">
    <citation type="submission" date="2020-05" db="EMBL/GenBank/DDBJ databases">
        <title>Draft genome sequence of Mycobacterium hippocampi DL, isolated from European seabass, Dicentrarchus labrax, reared in fish farms.</title>
        <authorList>
            <person name="Stathopoulou P."/>
            <person name="Asimakis E."/>
            <person name="Tzokas K."/>
            <person name="Batargias C."/>
            <person name="Tsiamis G."/>
        </authorList>
    </citation>
    <scope>NUCLEOTIDE SEQUENCE [LARGE SCALE GENOMIC DNA]</scope>
    <source>
        <strain evidence="6 7">DL</strain>
    </source>
</reference>
<dbReference type="GO" id="GO:0003700">
    <property type="term" value="F:DNA-binding transcription factor activity"/>
    <property type="evidence" value="ECO:0007669"/>
    <property type="project" value="TreeGrafter"/>
</dbReference>
<name>A0A850PGE4_9MYCO</name>
<protein>
    <submittedName>
        <fullName evidence="6">Transcriptional regulator, AcrR family</fullName>
    </submittedName>
</protein>
<comment type="caution">
    <text evidence="6">The sequence shown here is derived from an EMBL/GenBank/DDBJ whole genome shotgun (WGS) entry which is preliminary data.</text>
</comment>
<dbReference type="SUPFAM" id="SSF48498">
    <property type="entry name" value="Tetracyclin repressor-like, C-terminal domain"/>
    <property type="match status" value="1"/>
</dbReference>
<evidence type="ECO:0000313" key="6">
    <source>
        <dbReference type="EMBL" id="NVN49358.1"/>
    </source>
</evidence>
<sequence length="211" mass="22919">MRQLSRPYKGVAPSDRVEQRRAQLLDAAVDVFGTIGYRTATIDQICAKAGLSKRYFYESFADSEALLLACYQRCADEIHAAMVSAFLDASGDSIDSQVYAALAAYFGAIDDDQRRARITLLEILGVSPAVDSAYSTQTARFADSIHALAPAAFGTSTLPETQLHLLAQGIIGAVTTTATIWLLDHRRRPRSELINATHVLVTAVLDRLPST</sequence>
<dbReference type="InterPro" id="IPR036271">
    <property type="entry name" value="Tet_transcr_reg_TetR-rel_C_sf"/>
</dbReference>
<evidence type="ECO:0000256" key="4">
    <source>
        <dbReference type="PROSITE-ProRule" id="PRU00335"/>
    </source>
</evidence>
<dbReference type="PANTHER" id="PTHR30055">
    <property type="entry name" value="HTH-TYPE TRANSCRIPTIONAL REGULATOR RUTR"/>
    <property type="match status" value="1"/>
</dbReference>